<comment type="caution">
    <text evidence="3">The sequence shown here is derived from an EMBL/GenBank/DDBJ whole genome shotgun (WGS) entry which is preliminary data.</text>
</comment>
<dbReference type="InterPro" id="IPR040411">
    <property type="entry name" value="At5g23160-like"/>
</dbReference>
<dbReference type="EMBL" id="JAUJYO010000001">
    <property type="protein sequence ID" value="KAK1326990.1"/>
    <property type="molecule type" value="Genomic_DNA"/>
</dbReference>
<reference evidence="3" key="1">
    <citation type="journal article" date="2023" name="Nat. Commun.">
        <title>Diploid and tetraploid genomes of Acorus and the evolution of monocots.</title>
        <authorList>
            <person name="Ma L."/>
            <person name="Liu K.W."/>
            <person name="Li Z."/>
            <person name="Hsiao Y.Y."/>
            <person name="Qi Y."/>
            <person name="Fu T."/>
            <person name="Tang G.D."/>
            <person name="Zhang D."/>
            <person name="Sun W.H."/>
            <person name="Liu D.K."/>
            <person name="Li Y."/>
            <person name="Chen G.Z."/>
            <person name="Liu X.D."/>
            <person name="Liao X.Y."/>
            <person name="Jiang Y.T."/>
            <person name="Yu X."/>
            <person name="Hao Y."/>
            <person name="Huang J."/>
            <person name="Zhao X.W."/>
            <person name="Ke S."/>
            <person name="Chen Y.Y."/>
            <person name="Wu W.L."/>
            <person name="Hsu J.L."/>
            <person name="Lin Y.F."/>
            <person name="Huang M.D."/>
            <person name="Li C.Y."/>
            <person name="Huang L."/>
            <person name="Wang Z.W."/>
            <person name="Zhao X."/>
            <person name="Zhong W.Y."/>
            <person name="Peng D.H."/>
            <person name="Ahmad S."/>
            <person name="Lan S."/>
            <person name="Zhang J.S."/>
            <person name="Tsai W.C."/>
            <person name="Van de Peer Y."/>
            <person name="Liu Z.J."/>
        </authorList>
    </citation>
    <scope>NUCLEOTIDE SEQUENCE</scope>
    <source>
        <strain evidence="3">CP</strain>
    </source>
</reference>
<name>A0AAV9FLX7_ACOCL</name>
<gene>
    <name evidence="3" type="ORF">QJS10_CPA01g00094</name>
</gene>
<feature type="compositionally biased region" description="Pro residues" evidence="1">
    <location>
        <begin position="136"/>
        <end position="146"/>
    </location>
</feature>
<keyword evidence="2" id="KW-0812">Transmembrane</keyword>
<feature type="compositionally biased region" description="Basic and acidic residues" evidence="1">
    <location>
        <begin position="162"/>
        <end position="171"/>
    </location>
</feature>
<proteinExistence type="predicted"/>
<keyword evidence="2" id="KW-0472">Membrane</keyword>
<dbReference type="Proteomes" id="UP001180020">
    <property type="component" value="Unassembled WGS sequence"/>
</dbReference>
<evidence type="ECO:0000256" key="1">
    <source>
        <dbReference type="SAM" id="MobiDB-lite"/>
    </source>
</evidence>
<protein>
    <submittedName>
        <fullName evidence="3">Uncharacterized protein</fullName>
    </submittedName>
</protein>
<sequence>MTTKRAAPNRPSFASCFGCVSTAGDVNEKSPTDQDRRRPRWFSWTRFRRRNSGTKTVPVDAPVPAPTRTIDVVEEEVEEIKTMIETPKKNRRQPSKGTIKDSEAQTTRLPSISTKYRRTSRTDSPKIASRSGSPSQSPPSSSPPHPFRARPIQPIGVSRFSGKRETGREGKYGPAVGMSVVAVMLVVMILFGRTCAVVCTCAWLFCLPRMRQAEPPPPAAADEGDGGVKWVSSEMDVESEEYKKKVVLEGFLERSRRRPVSGGL</sequence>
<keyword evidence="4" id="KW-1185">Reference proteome</keyword>
<dbReference type="PANTHER" id="PTHR34379">
    <property type="entry name" value="OS07G0553800 PROTEIN"/>
    <property type="match status" value="1"/>
</dbReference>
<reference evidence="3" key="2">
    <citation type="submission" date="2023-06" db="EMBL/GenBank/DDBJ databases">
        <authorList>
            <person name="Ma L."/>
            <person name="Liu K.-W."/>
            <person name="Li Z."/>
            <person name="Hsiao Y.-Y."/>
            <person name="Qi Y."/>
            <person name="Fu T."/>
            <person name="Tang G."/>
            <person name="Zhang D."/>
            <person name="Sun W.-H."/>
            <person name="Liu D.-K."/>
            <person name="Li Y."/>
            <person name="Chen G.-Z."/>
            <person name="Liu X.-D."/>
            <person name="Liao X.-Y."/>
            <person name="Jiang Y.-T."/>
            <person name="Yu X."/>
            <person name="Hao Y."/>
            <person name="Huang J."/>
            <person name="Zhao X.-W."/>
            <person name="Ke S."/>
            <person name="Chen Y.-Y."/>
            <person name="Wu W.-L."/>
            <person name="Hsu J.-L."/>
            <person name="Lin Y.-F."/>
            <person name="Huang M.-D."/>
            <person name="Li C.-Y."/>
            <person name="Huang L."/>
            <person name="Wang Z.-W."/>
            <person name="Zhao X."/>
            <person name="Zhong W.-Y."/>
            <person name="Peng D.-H."/>
            <person name="Ahmad S."/>
            <person name="Lan S."/>
            <person name="Zhang J.-S."/>
            <person name="Tsai W.-C."/>
            <person name="Van De Peer Y."/>
            <person name="Liu Z.-J."/>
        </authorList>
    </citation>
    <scope>NUCLEOTIDE SEQUENCE</scope>
    <source>
        <strain evidence="3">CP</strain>
        <tissue evidence="3">Leaves</tissue>
    </source>
</reference>
<accession>A0AAV9FLX7</accession>
<feature type="region of interest" description="Disordered" evidence="1">
    <location>
        <begin position="82"/>
        <end position="172"/>
    </location>
</feature>
<dbReference type="AlphaFoldDB" id="A0AAV9FLX7"/>
<evidence type="ECO:0000256" key="2">
    <source>
        <dbReference type="SAM" id="Phobius"/>
    </source>
</evidence>
<keyword evidence="2" id="KW-1133">Transmembrane helix</keyword>
<dbReference type="PANTHER" id="PTHR34379:SF3">
    <property type="entry name" value="PROTEIN, PUTATIVE-RELATED"/>
    <property type="match status" value="1"/>
</dbReference>
<evidence type="ECO:0000313" key="3">
    <source>
        <dbReference type="EMBL" id="KAK1326990.1"/>
    </source>
</evidence>
<feature type="region of interest" description="Disordered" evidence="1">
    <location>
        <begin position="1"/>
        <end position="39"/>
    </location>
</feature>
<feature type="compositionally biased region" description="Basic and acidic residues" evidence="1">
    <location>
        <begin position="26"/>
        <end position="36"/>
    </location>
</feature>
<feature type="compositionally biased region" description="Polar residues" evidence="1">
    <location>
        <begin position="104"/>
        <end position="114"/>
    </location>
</feature>
<feature type="transmembrane region" description="Helical" evidence="2">
    <location>
        <begin position="172"/>
        <end position="191"/>
    </location>
</feature>
<organism evidence="3 4">
    <name type="scientific">Acorus calamus</name>
    <name type="common">Sweet flag</name>
    <dbReference type="NCBI Taxonomy" id="4465"/>
    <lineage>
        <taxon>Eukaryota</taxon>
        <taxon>Viridiplantae</taxon>
        <taxon>Streptophyta</taxon>
        <taxon>Embryophyta</taxon>
        <taxon>Tracheophyta</taxon>
        <taxon>Spermatophyta</taxon>
        <taxon>Magnoliopsida</taxon>
        <taxon>Liliopsida</taxon>
        <taxon>Acoraceae</taxon>
        <taxon>Acorus</taxon>
    </lineage>
</organism>
<evidence type="ECO:0000313" key="4">
    <source>
        <dbReference type="Proteomes" id="UP001180020"/>
    </source>
</evidence>